<comment type="caution">
    <text evidence="1">The sequence shown here is derived from an EMBL/GenBank/DDBJ whole genome shotgun (WGS) entry which is preliminary data.</text>
</comment>
<proteinExistence type="predicted"/>
<protein>
    <submittedName>
        <fullName evidence="1">AAA family ATPase</fullName>
    </submittedName>
</protein>
<dbReference type="RefSeq" id="WP_376919563.1">
    <property type="nucleotide sequence ID" value="NZ_JBHRSW010000011.1"/>
</dbReference>
<dbReference type="SUPFAM" id="SSF52540">
    <property type="entry name" value="P-loop containing nucleoside triphosphate hydrolases"/>
    <property type="match status" value="1"/>
</dbReference>
<dbReference type="Pfam" id="PF13671">
    <property type="entry name" value="AAA_33"/>
    <property type="match status" value="1"/>
</dbReference>
<dbReference type="EMBL" id="JBHRSW010000011">
    <property type="protein sequence ID" value="MFC3121426.1"/>
    <property type="molecule type" value="Genomic_DNA"/>
</dbReference>
<sequence>MSEVKKQVISKPRLILVTGQVGAGKTSYSLAQAEQIQAVCFSIDSWMQTLFVPDTDIKNPNYDWMIERVYRCYDQIWQTASQILQTGGHVILDLGFTERAQRQQFIDKGLSIGVQAELHYLNVDTNIRKQQVAKRNTEKDPKLYAFEVTEQMFDFMETRFEVPSADELQHGKTITRALI</sequence>
<organism evidence="1 2">
    <name type="scientific">Agaribacter flavus</name>
    <dbReference type="NCBI Taxonomy" id="1902781"/>
    <lineage>
        <taxon>Bacteria</taxon>
        <taxon>Pseudomonadati</taxon>
        <taxon>Pseudomonadota</taxon>
        <taxon>Gammaproteobacteria</taxon>
        <taxon>Alteromonadales</taxon>
        <taxon>Alteromonadaceae</taxon>
        <taxon>Agaribacter</taxon>
    </lineage>
</organism>
<accession>A0ABV7FPR0</accession>
<evidence type="ECO:0000313" key="1">
    <source>
        <dbReference type="EMBL" id="MFC3121426.1"/>
    </source>
</evidence>
<keyword evidence="2" id="KW-1185">Reference proteome</keyword>
<reference evidence="2" key="1">
    <citation type="journal article" date="2019" name="Int. J. Syst. Evol. Microbiol.">
        <title>The Global Catalogue of Microorganisms (GCM) 10K type strain sequencing project: providing services to taxonomists for standard genome sequencing and annotation.</title>
        <authorList>
            <consortium name="The Broad Institute Genomics Platform"/>
            <consortium name="The Broad Institute Genome Sequencing Center for Infectious Disease"/>
            <person name="Wu L."/>
            <person name="Ma J."/>
        </authorList>
    </citation>
    <scope>NUCLEOTIDE SEQUENCE [LARGE SCALE GENOMIC DNA]</scope>
    <source>
        <strain evidence="2">KCTC 52473</strain>
    </source>
</reference>
<dbReference type="Proteomes" id="UP001595478">
    <property type="component" value="Unassembled WGS sequence"/>
</dbReference>
<name>A0ABV7FPR0_9ALTE</name>
<dbReference type="Gene3D" id="3.40.50.300">
    <property type="entry name" value="P-loop containing nucleotide triphosphate hydrolases"/>
    <property type="match status" value="1"/>
</dbReference>
<gene>
    <name evidence="1" type="ORF">ACFOHL_07315</name>
</gene>
<evidence type="ECO:0000313" key="2">
    <source>
        <dbReference type="Proteomes" id="UP001595478"/>
    </source>
</evidence>
<dbReference type="InterPro" id="IPR027417">
    <property type="entry name" value="P-loop_NTPase"/>
</dbReference>